<dbReference type="PANTHER" id="PTHR31126">
    <property type="entry name" value="TYROSINE-PROTEIN PHOSPHATASE"/>
    <property type="match status" value="1"/>
</dbReference>
<evidence type="ECO:0000313" key="4">
    <source>
        <dbReference type="Proteomes" id="UP000561459"/>
    </source>
</evidence>
<dbReference type="Pfam" id="PF13350">
    <property type="entry name" value="Y_phosphatase3"/>
    <property type="match status" value="1"/>
</dbReference>
<keyword evidence="4" id="KW-1185">Reference proteome</keyword>
<organism evidence="3 4">
    <name type="scientific">Novosphingobium fluoreni</name>
    <dbReference type="NCBI Taxonomy" id="1391222"/>
    <lineage>
        <taxon>Bacteria</taxon>
        <taxon>Pseudomonadati</taxon>
        <taxon>Pseudomonadota</taxon>
        <taxon>Alphaproteobacteria</taxon>
        <taxon>Sphingomonadales</taxon>
        <taxon>Sphingomonadaceae</taxon>
        <taxon>Novosphingobium</taxon>
    </lineage>
</organism>
<accession>A0A7W6C1B0</accession>
<dbReference type="SUPFAM" id="SSF52799">
    <property type="entry name" value="(Phosphotyrosine protein) phosphatases II"/>
    <property type="match status" value="1"/>
</dbReference>
<sequence length="224" mass="23743">MRCNVLYRSEHLAPPEQEAAALAVLGIRSVIDLRSAREKARAPNAWLRAQGARIYDLDVAADFRAHAMPHQALLDDPGEGGAIVMMTSTYRELPHAAGKALGEAAGLVARGETPLLVHCTAGKDRTGFLCAMLLIAAGVSPDDAMADYLASEGRVHSQVHLSTKAVMADVGIHASDAMLRVLGGVRREFLQTSLSEIDAAFGGIDAYLKHVGVDRAAVRAALVN</sequence>
<keyword evidence="3" id="KW-0378">Hydrolase</keyword>
<feature type="domain" description="Tyrosine specific protein phosphatases" evidence="2">
    <location>
        <begin position="110"/>
        <end position="145"/>
    </location>
</feature>
<dbReference type="Gene3D" id="3.90.190.10">
    <property type="entry name" value="Protein tyrosine phosphatase superfamily"/>
    <property type="match status" value="1"/>
</dbReference>
<gene>
    <name evidence="3" type="ORF">GGR39_003325</name>
</gene>
<dbReference type="GO" id="GO:0004725">
    <property type="term" value="F:protein tyrosine phosphatase activity"/>
    <property type="evidence" value="ECO:0007669"/>
    <property type="project" value="UniProtKB-EC"/>
</dbReference>
<dbReference type="Proteomes" id="UP000561459">
    <property type="component" value="Unassembled WGS sequence"/>
</dbReference>
<dbReference type="EMBL" id="JACIDY010000013">
    <property type="protein sequence ID" value="MBB3941644.1"/>
    <property type="molecule type" value="Genomic_DNA"/>
</dbReference>
<comment type="similarity">
    <text evidence="1">Belongs to the protein-tyrosine phosphatase family.</text>
</comment>
<dbReference type="InterPro" id="IPR026893">
    <property type="entry name" value="Tyr/Ser_Pase_IphP-type"/>
</dbReference>
<evidence type="ECO:0000256" key="1">
    <source>
        <dbReference type="ARBA" id="ARBA00009580"/>
    </source>
</evidence>
<proteinExistence type="inferred from homology"/>
<dbReference type="InterPro" id="IPR029021">
    <property type="entry name" value="Prot-tyrosine_phosphatase-like"/>
</dbReference>
<dbReference type="EC" id="3.1.3.48" evidence="3"/>
<dbReference type="InterPro" id="IPR000387">
    <property type="entry name" value="Tyr_Pase_dom"/>
</dbReference>
<evidence type="ECO:0000313" key="3">
    <source>
        <dbReference type="EMBL" id="MBB3941644.1"/>
    </source>
</evidence>
<dbReference type="PROSITE" id="PS50056">
    <property type="entry name" value="TYR_PHOSPHATASE_2"/>
    <property type="match status" value="1"/>
</dbReference>
<name>A0A7W6C1B0_9SPHN</name>
<evidence type="ECO:0000259" key="2">
    <source>
        <dbReference type="PROSITE" id="PS50056"/>
    </source>
</evidence>
<comment type="caution">
    <text evidence="3">The sequence shown here is derived from an EMBL/GenBank/DDBJ whole genome shotgun (WGS) entry which is preliminary data.</text>
</comment>
<reference evidence="3 4" key="1">
    <citation type="submission" date="2020-08" db="EMBL/GenBank/DDBJ databases">
        <title>Genomic Encyclopedia of Type Strains, Phase IV (KMG-IV): sequencing the most valuable type-strain genomes for metagenomic binning, comparative biology and taxonomic classification.</title>
        <authorList>
            <person name="Goeker M."/>
        </authorList>
    </citation>
    <scope>NUCLEOTIDE SEQUENCE [LARGE SCALE GENOMIC DNA]</scope>
    <source>
        <strain evidence="3 4">DSM 27568</strain>
    </source>
</reference>
<dbReference type="InterPro" id="IPR016130">
    <property type="entry name" value="Tyr_Pase_AS"/>
</dbReference>
<protein>
    <submittedName>
        <fullName evidence="3">Protein-tyrosine phosphatase</fullName>
        <ecNumber evidence="3">3.1.3.48</ecNumber>
    </submittedName>
</protein>
<dbReference type="AlphaFoldDB" id="A0A7W6C1B0"/>
<dbReference type="PROSITE" id="PS00383">
    <property type="entry name" value="TYR_PHOSPHATASE_1"/>
    <property type="match status" value="1"/>
</dbReference>
<dbReference type="PANTHER" id="PTHR31126:SF1">
    <property type="entry name" value="TYROSINE SPECIFIC PROTEIN PHOSPHATASES DOMAIN-CONTAINING PROTEIN"/>
    <property type="match status" value="1"/>
</dbReference>